<dbReference type="GO" id="GO:0003700">
    <property type="term" value="F:DNA-binding transcription factor activity"/>
    <property type="evidence" value="ECO:0007669"/>
    <property type="project" value="InterPro"/>
</dbReference>
<dbReference type="Proteomes" id="UP000238954">
    <property type="component" value="Chromosome"/>
</dbReference>
<reference evidence="6" key="1">
    <citation type="submission" date="2017-11" db="EMBL/GenBank/DDBJ databases">
        <title>The complete genome sequence of Sphingopyxis pomeranensis sp. nov. strain WS5A3p.</title>
        <authorList>
            <person name="Kaminski M.A."/>
        </authorList>
    </citation>
    <scope>NUCLEOTIDE SEQUENCE [LARGE SCALE GENOMIC DNA]</scope>
    <source>
        <strain evidence="6">WS5A3p</strain>
    </source>
</reference>
<evidence type="ECO:0000256" key="3">
    <source>
        <dbReference type="ARBA" id="ARBA00023163"/>
    </source>
</evidence>
<dbReference type="GO" id="GO:0045892">
    <property type="term" value="P:negative regulation of DNA-templated transcription"/>
    <property type="evidence" value="ECO:0007669"/>
    <property type="project" value="TreeGrafter"/>
</dbReference>
<evidence type="ECO:0000313" key="5">
    <source>
        <dbReference type="EMBL" id="PQM29047.1"/>
    </source>
</evidence>
<dbReference type="SMART" id="SM00866">
    <property type="entry name" value="UTRA"/>
    <property type="match status" value="1"/>
</dbReference>
<dbReference type="InterPro" id="IPR050679">
    <property type="entry name" value="Bact_HTH_transcr_reg"/>
</dbReference>
<dbReference type="AlphaFoldDB" id="A0A2S8B9L6"/>
<name>A0A2S8B9L6_9SPHN</name>
<keyword evidence="1" id="KW-0805">Transcription regulation</keyword>
<evidence type="ECO:0000256" key="1">
    <source>
        <dbReference type="ARBA" id="ARBA00023015"/>
    </source>
</evidence>
<feature type="domain" description="HTH gntR-type" evidence="4">
    <location>
        <begin position="123"/>
        <end position="191"/>
    </location>
</feature>
<dbReference type="SUPFAM" id="SSF64288">
    <property type="entry name" value="Chorismate lyase-like"/>
    <property type="match status" value="1"/>
</dbReference>
<dbReference type="InterPro" id="IPR011663">
    <property type="entry name" value="UTRA"/>
</dbReference>
<keyword evidence="6" id="KW-1185">Reference proteome</keyword>
<dbReference type="CDD" id="cd07377">
    <property type="entry name" value="WHTH_GntR"/>
    <property type="match status" value="1"/>
</dbReference>
<accession>A0A2S8B9L6</accession>
<proteinExistence type="predicted"/>
<protein>
    <recommendedName>
        <fullName evidence="4">HTH gntR-type domain-containing protein</fullName>
    </recommendedName>
</protein>
<dbReference type="PROSITE" id="PS50949">
    <property type="entry name" value="HTH_GNTR"/>
    <property type="match status" value="1"/>
</dbReference>
<dbReference type="InterPro" id="IPR028978">
    <property type="entry name" value="Chorismate_lyase_/UTRA_dom_sf"/>
</dbReference>
<dbReference type="InterPro" id="IPR036390">
    <property type="entry name" value="WH_DNA-bd_sf"/>
</dbReference>
<dbReference type="GO" id="GO:0003677">
    <property type="term" value="F:DNA binding"/>
    <property type="evidence" value="ECO:0007669"/>
    <property type="project" value="UniProtKB-KW"/>
</dbReference>
<dbReference type="Pfam" id="PF07702">
    <property type="entry name" value="UTRA"/>
    <property type="match status" value="1"/>
</dbReference>
<evidence type="ECO:0000259" key="4">
    <source>
        <dbReference type="PROSITE" id="PS50949"/>
    </source>
</evidence>
<dbReference type="Pfam" id="PF00392">
    <property type="entry name" value="GntR"/>
    <property type="match status" value="1"/>
</dbReference>
<organism evidence="5 6">
    <name type="scientific">Sphingopyxis lindanitolerans</name>
    <dbReference type="NCBI Taxonomy" id="2054227"/>
    <lineage>
        <taxon>Bacteria</taxon>
        <taxon>Pseudomonadati</taxon>
        <taxon>Pseudomonadota</taxon>
        <taxon>Alphaproteobacteria</taxon>
        <taxon>Sphingomonadales</taxon>
        <taxon>Sphingomonadaceae</taxon>
        <taxon>Sphingopyxis</taxon>
    </lineage>
</organism>
<dbReference type="SUPFAM" id="SSF46785">
    <property type="entry name" value="Winged helix' DNA-binding domain"/>
    <property type="match status" value="1"/>
</dbReference>
<dbReference type="PANTHER" id="PTHR44846:SF1">
    <property type="entry name" value="MANNOSYL-D-GLYCERATE TRANSPORT_METABOLISM SYSTEM REPRESSOR MNGR-RELATED"/>
    <property type="match status" value="1"/>
</dbReference>
<dbReference type="SMART" id="SM00345">
    <property type="entry name" value="HTH_GNTR"/>
    <property type="match status" value="1"/>
</dbReference>
<dbReference type="PRINTS" id="PR00035">
    <property type="entry name" value="HTHGNTR"/>
</dbReference>
<evidence type="ECO:0000256" key="2">
    <source>
        <dbReference type="ARBA" id="ARBA00023125"/>
    </source>
</evidence>
<dbReference type="Gene3D" id="1.10.10.10">
    <property type="entry name" value="Winged helix-like DNA-binding domain superfamily/Winged helix DNA-binding domain"/>
    <property type="match status" value="1"/>
</dbReference>
<dbReference type="InterPro" id="IPR036388">
    <property type="entry name" value="WH-like_DNA-bd_sf"/>
</dbReference>
<evidence type="ECO:0000313" key="6">
    <source>
        <dbReference type="Proteomes" id="UP000238954"/>
    </source>
</evidence>
<sequence length="368" mass="41196">MAGNLRRSERQHIPDPVMRQPRLVIDGPACATAGISQAMRESDERDWAVCPRFSACPGRYRAQRRVATLPRPCVRCSWRFPASMYIYLRTLGANMTKEFQKPAVDADTVDEKSEYSFSQRGNLPIYQQLHVVLSRKLLDGEFPPGKPIPGELELARRFAVSRVTVRKTLSLLENDGLVSRRRGVGTYPVERTDDHSPKSLNGVLENLITIGVHTTAKTLSFGWHVPPTLPKRALGLGPDDVALRLERLRFNNGEPFSLTTVWIAPSFGKYFNEVDISSKLSIQVLEENGVHAHSAEQTLSAVAADDAAAAALGVDIGAPLIRLNRTVKREDGAGLLFQQSLYVPSRYEYHMMLRRDRNATGPHWRHVH</sequence>
<gene>
    <name evidence="5" type="ORF">CVO77_11670</name>
</gene>
<dbReference type="InterPro" id="IPR000524">
    <property type="entry name" value="Tscrpt_reg_HTH_GntR"/>
</dbReference>
<keyword evidence="2" id="KW-0238">DNA-binding</keyword>
<dbReference type="Gene3D" id="3.40.1410.10">
    <property type="entry name" value="Chorismate lyase-like"/>
    <property type="match status" value="1"/>
</dbReference>
<keyword evidence="3" id="KW-0804">Transcription</keyword>
<comment type="caution">
    <text evidence="5">The sequence shown here is derived from an EMBL/GenBank/DDBJ whole genome shotgun (WGS) entry which is preliminary data.</text>
</comment>
<dbReference type="PANTHER" id="PTHR44846">
    <property type="entry name" value="MANNOSYL-D-GLYCERATE TRANSPORT/METABOLISM SYSTEM REPRESSOR MNGR-RELATED"/>
    <property type="match status" value="1"/>
</dbReference>
<dbReference type="EMBL" id="PHFW01000002">
    <property type="protein sequence ID" value="PQM29047.1"/>
    <property type="molecule type" value="Genomic_DNA"/>
</dbReference>